<organism evidence="5 7">
    <name type="scientific">Exiguobacterium indicum</name>
    <dbReference type="NCBI Taxonomy" id="296995"/>
    <lineage>
        <taxon>Bacteria</taxon>
        <taxon>Bacillati</taxon>
        <taxon>Bacillota</taxon>
        <taxon>Bacilli</taxon>
        <taxon>Bacillales</taxon>
        <taxon>Bacillales Family XII. Incertae Sedis</taxon>
        <taxon>Exiguobacterium</taxon>
    </lineage>
</organism>
<evidence type="ECO:0000256" key="3">
    <source>
        <dbReference type="ARBA" id="ARBA00023163"/>
    </source>
</evidence>
<dbReference type="InterPro" id="IPR000835">
    <property type="entry name" value="HTH_MarR-typ"/>
</dbReference>
<dbReference type="SMART" id="SM00347">
    <property type="entry name" value="HTH_MARR"/>
    <property type="match status" value="1"/>
</dbReference>
<evidence type="ECO:0000256" key="1">
    <source>
        <dbReference type="ARBA" id="ARBA00023015"/>
    </source>
</evidence>
<gene>
    <name evidence="5" type="ORF">AS033_14280</name>
    <name evidence="6" type="ORF">SZL87_16030</name>
</gene>
<dbReference type="InterPro" id="IPR011991">
    <property type="entry name" value="ArsR-like_HTH"/>
</dbReference>
<dbReference type="OrthoDB" id="158803at2"/>
<keyword evidence="3" id="KW-0804">Transcription</keyword>
<dbReference type="EMBL" id="JBAWKY010000007">
    <property type="protein sequence ID" value="MEI4463936.1"/>
    <property type="molecule type" value="Genomic_DNA"/>
</dbReference>
<reference evidence="6 8" key="2">
    <citation type="submission" date="2023-12" db="EMBL/GenBank/DDBJ databases">
        <authorList>
            <person name="Easwaran N."/>
            <person name="Lazarus H.P.S."/>
        </authorList>
    </citation>
    <scope>NUCLEOTIDE SEQUENCE [LARGE SCALE GENOMIC DNA]</scope>
    <source>
        <strain evidence="6 8">VIT-2023</strain>
    </source>
</reference>
<dbReference type="CDD" id="cd00090">
    <property type="entry name" value="HTH_ARSR"/>
    <property type="match status" value="1"/>
</dbReference>
<dbReference type="Proteomes" id="UP001387110">
    <property type="component" value="Unassembled WGS sequence"/>
</dbReference>
<feature type="domain" description="HTH marR-type" evidence="4">
    <location>
        <begin position="1"/>
        <end position="138"/>
    </location>
</feature>
<dbReference type="RefSeq" id="WP_058265845.1">
    <property type="nucleotide sequence ID" value="NZ_FMYN01000006.1"/>
</dbReference>
<dbReference type="Proteomes" id="UP000053797">
    <property type="component" value="Unassembled WGS sequence"/>
</dbReference>
<reference evidence="5 7" key="1">
    <citation type="journal article" date="2015" name="Int. J. Syst. Evol. Microbiol.">
        <title>Exiguobacterium enclense sp. nov., isolated from sediment.</title>
        <authorList>
            <person name="Dastager S.G."/>
            <person name="Mawlankar R."/>
            <person name="Sonalkar V.V."/>
            <person name="Thorat M.N."/>
            <person name="Mual P."/>
            <person name="Verma A."/>
            <person name="Krishnamurthi S."/>
            <person name="Tang S.K."/>
            <person name="Li W.J."/>
        </authorList>
    </citation>
    <scope>NUCLEOTIDE SEQUENCE [LARGE SCALE GENOMIC DNA]</scope>
    <source>
        <strain evidence="5 7">NIO-1109</strain>
    </source>
</reference>
<comment type="caution">
    <text evidence="5">The sequence shown here is derived from an EMBL/GenBank/DDBJ whole genome shotgun (WGS) entry which is preliminary data.</text>
</comment>
<keyword evidence="1" id="KW-0805">Transcription regulation</keyword>
<dbReference type="PANTHER" id="PTHR42756">
    <property type="entry name" value="TRANSCRIPTIONAL REGULATOR, MARR"/>
    <property type="match status" value="1"/>
</dbReference>
<evidence type="ECO:0000259" key="4">
    <source>
        <dbReference type="PROSITE" id="PS50995"/>
    </source>
</evidence>
<proteinExistence type="predicted"/>
<dbReference type="AlphaFoldDB" id="A0A0V8GCA6"/>
<evidence type="ECO:0000313" key="6">
    <source>
        <dbReference type="EMBL" id="MEI4463936.1"/>
    </source>
</evidence>
<dbReference type="InterPro" id="IPR036390">
    <property type="entry name" value="WH_DNA-bd_sf"/>
</dbReference>
<dbReference type="PANTHER" id="PTHR42756:SF1">
    <property type="entry name" value="TRANSCRIPTIONAL REPRESSOR OF EMRAB OPERON"/>
    <property type="match status" value="1"/>
</dbReference>
<dbReference type="Pfam" id="PF01047">
    <property type="entry name" value="MarR"/>
    <property type="match status" value="1"/>
</dbReference>
<evidence type="ECO:0000313" key="8">
    <source>
        <dbReference type="Proteomes" id="UP001387110"/>
    </source>
</evidence>
<dbReference type="PROSITE" id="PS50995">
    <property type="entry name" value="HTH_MARR_2"/>
    <property type="match status" value="1"/>
</dbReference>
<sequence>MTIMTETYPMTCWHTISTYHNQQIKRVNAFLKQWDLSHTNLEVLRCLQTTSCTSQKEIAERIQVTDGTISHGIKRLFDRQLITRKRKWKTNYLLLTEKGTAILQEVLPAYERFQQEQFAALTARQQEELIRFFDKLNPA</sequence>
<name>A0A0V8GCA6_9BACL</name>
<evidence type="ECO:0000313" key="5">
    <source>
        <dbReference type="EMBL" id="KSU47826.1"/>
    </source>
</evidence>
<keyword evidence="2" id="KW-0238">DNA-binding</keyword>
<dbReference type="InterPro" id="IPR036388">
    <property type="entry name" value="WH-like_DNA-bd_sf"/>
</dbReference>
<protein>
    <submittedName>
        <fullName evidence="6">MarR family transcriptional regulator</fullName>
    </submittedName>
</protein>
<accession>A0A0V8GCA6</accession>
<evidence type="ECO:0000256" key="2">
    <source>
        <dbReference type="ARBA" id="ARBA00023125"/>
    </source>
</evidence>
<dbReference type="GO" id="GO:0003677">
    <property type="term" value="F:DNA binding"/>
    <property type="evidence" value="ECO:0007669"/>
    <property type="project" value="UniProtKB-KW"/>
</dbReference>
<evidence type="ECO:0000313" key="7">
    <source>
        <dbReference type="Proteomes" id="UP000053797"/>
    </source>
</evidence>
<dbReference type="SUPFAM" id="SSF46785">
    <property type="entry name" value="Winged helix' DNA-binding domain"/>
    <property type="match status" value="1"/>
</dbReference>
<dbReference type="EMBL" id="LNQL01000006">
    <property type="protein sequence ID" value="KSU47826.1"/>
    <property type="molecule type" value="Genomic_DNA"/>
</dbReference>
<dbReference type="Gene3D" id="1.10.10.10">
    <property type="entry name" value="Winged helix-like DNA-binding domain superfamily/Winged helix DNA-binding domain"/>
    <property type="match status" value="1"/>
</dbReference>
<keyword evidence="8" id="KW-1185">Reference proteome</keyword>
<dbReference type="GO" id="GO:0003700">
    <property type="term" value="F:DNA-binding transcription factor activity"/>
    <property type="evidence" value="ECO:0007669"/>
    <property type="project" value="InterPro"/>
</dbReference>